<dbReference type="GO" id="GO:0003999">
    <property type="term" value="F:adenine phosphoribosyltransferase activity"/>
    <property type="evidence" value="ECO:0007669"/>
    <property type="project" value="UniProtKB-UniRule"/>
</dbReference>
<comment type="function">
    <text evidence="2 11">Catalyzes a salvage reaction resulting in the formation of AMP, that is energically less costly than de novo synthesis.</text>
</comment>
<comment type="subcellular location">
    <subcellularLocation>
        <location evidence="3 11">Cytoplasm</location>
    </subcellularLocation>
</comment>
<keyword evidence="10 11" id="KW-0660">Purine salvage</keyword>
<gene>
    <name evidence="11" type="primary">apt</name>
    <name evidence="13" type="ORF">EAX61_07045</name>
</gene>
<dbReference type="NCBIfam" id="NF002636">
    <property type="entry name" value="PRK02304.1-5"/>
    <property type="match status" value="1"/>
</dbReference>
<dbReference type="EC" id="2.4.2.7" evidence="6 11"/>
<comment type="caution">
    <text evidence="13">The sequence shown here is derived from an EMBL/GenBank/DDBJ whole genome shotgun (WGS) entry which is preliminary data.</text>
</comment>
<dbReference type="OrthoDB" id="9803963at2"/>
<keyword evidence="9 11" id="KW-0808">Transferase</keyword>
<evidence type="ECO:0000256" key="11">
    <source>
        <dbReference type="HAMAP-Rule" id="MF_00004"/>
    </source>
</evidence>
<proteinExistence type="inferred from homology"/>
<evidence type="ECO:0000256" key="4">
    <source>
        <dbReference type="ARBA" id="ARBA00004659"/>
    </source>
</evidence>
<dbReference type="PANTHER" id="PTHR32315:SF3">
    <property type="entry name" value="ADENINE PHOSPHORIBOSYLTRANSFERASE"/>
    <property type="match status" value="1"/>
</dbReference>
<comment type="pathway">
    <text evidence="4 11">Purine metabolism; AMP biosynthesis via salvage pathway; AMP from adenine: step 1/1.</text>
</comment>
<evidence type="ECO:0000256" key="1">
    <source>
        <dbReference type="ARBA" id="ARBA00000868"/>
    </source>
</evidence>
<evidence type="ECO:0000313" key="13">
    <source>
        <dbReference type="EMBL" id="RMB60571.1"/>
    </source>
</evidence>
<comment type="catalytic activity">
    <reaction evidence="1 11">
        <text>AMP + diphosphate = 5-phospho-alpha-D-ribose 1-diphosphate + adenine</text>
        <dbReference type="Rhea" id="RHEA:16609"/>
        <dbReference type="ChEBI" id="CHEBI:16708"/>
        <dbReference type="ChEBI" id="CHEBI:33019"/>
        <dbReference type="ChEBI" id="CHEBI:58017"/>
        <dbReference type="ChEBI" id="CHEBI:456215"/>
        <dbReference type="EC" id="2.4.2.7"/>
    </reaction>
</comment>
<feature type="domain" description="Phosphoribosyltransferase" evidence="12">
    <location>
        <begin position="41"/>
        <end position="145"/>
    </location>
</feature>
<evidence type="ECO:0000256" key="8">
    <source>
        <dbReference type="ARBA" id="ARBA00022676"/>
    </source>
</evidence>
<dbReference type="GO" id="GO:0005737">
    <property type="term" value="C:cytoplasm"/>
    <property type="evidence" value="ECO:0007669"/>
    <property type="project" value="UniProtKB-SubCell"/>
</dbReference>
<keyword evidence="8 11" id="KW-0328">Glycosyltransferase</keyword>
<evidence type="ECO:0000256" key="9">
    <source>
        <dbReference type="ARBA" id="ARBA00022679"/>
    </source>
</evidence>
<dbReference type="InterPro" id="IPR005764">
    <property type="entry name" value="Ade_phspho_trans"/>
</dbReference>
<dbReference type="GO" id="GO:0002055">
    <property type="term" value="F:adenine binding"/>
    <property type="evidence" value="ECO:0007669"/>
    <property type="project" value="TreeGrafter"/>
</dbReference>
<sequence length="171" mass="18578">MIDLKEYIRDIEDFPKEGITFKDITPLLGNASAFAKAATALLELVPDVQIDKVVGIEARGFFFGTLLAEKLGAGFVPVRKPKKLPHTTIAQTYELEYGTDTLEMHVDAISKGDKVLLHDDVLATGGTAAAVIQLIEKAGGAIVQCNFLGEIAFLEGRKKLEGQEVKALFQF</sequence>
<dbReference type="GO" id="GO:0006166">
    <property type="term" value="P:purine ribonucleoside salvage"/>
    <property type="evidence" value="ECO:0007669"/>
    <property type="project" value="UniProtKB-UniRule"/>
</dbReference>
<dbReference type="Proteomes" id="UP000281985">
    <property type="component" value="Unassembled WGS sequence"/>
</dbReference>
<keyword evidence="14" id="KW-1185">Reference proteome</keyword>
<evidence type="ECO:0000256" key="3">
    <source>
        <dbReference type="ARBA" id="ARBA00004496"/>
    </source>
</evidence>
<evidence type="ECO:0000259" key="12">
    <source>
        <dbReference type="Pfam" id="PF00156"/>
    </source>
</evidence>
<evidence type="ECO:0000256" key="2">
    <source>
        <dbReference type="ARBA" id="ARBA00003968"/>
    </source>
</evidence>
<evidence type="ECO:0000256" key="6">
    <source>
        <dbReference type="ARBA" id="ARBA00011893"/>
    </source>
</evidence>
<comment type="subunit">
    <text evidence="11">Homodimer.</text>
</comment>
<dbReference type="EMBL" id="REFV01000005">
    <property type="protein sequence ID" value="RMB60571.1"/>
    <property type="molecule type" value="Genomic_DNA"/>
</dbReference>
<dbReference type="AlphaFoldDB" id="A0A3M0G6G4"/>
<dbReference type="CDD" id="cd06223">
    <property type="entry name" value="PRTases_typeI"/>
    <property type="match status" value="1"/>
</dbReference>
<reference evidence="13 14" key="1">
    <citation type="submission" date="2018-10" db="EMBL/GenBank/DDBJ databases">
        <title>Dokdonia luteus sp. nov., isolated from sea water.</title>
        <authorList>
            <person name="Zhou L.Y."/>
            <person name="Du Z.J."/>
        </authorList>
    </citation>
    <scope>NUCLEOTIDE SEQUENCE [LARGE SCALE GENOMIC DNA]</scope>
    <source>
        <strain evidence="13 14">SH27</strain>
    </source>
</reference>
<keyword evidence="7 11" id="KW-0963">Cytoplasm</keyword>
<dbReference type="GO" id="GO:0044209">
    <property type="term" value="P:AMP salvage"/>
    <property type="evidence" value="ECO:0007669"/>
    <property type="project" value="UniProtKB-UniRule"/>
</dbReference>
<evidence type="ECO:0000256" key="10">
    <source>
        <dbReference type="ARBA" id="ARBA00022726"/>
    </source>
</evidence>
<dbReference type="SUPFAM" id="SSF53271">
    <property type="entry name" value="PRTase-like"/>
    <property type="match status" value="1"/>
</dbReference>
<dbReference type="GO" id="GO:0006168">
    <property type="term" value="P:adenine salvage"/>
    <property type="evidence" value="ECO:0007669"/>
    <property type="project" value="InterPro"/>
</dbReference>
<comment type="similarity">
    <text evidence="5 11">Belongs to the purine/pyrimidine phosphoribosyltransferase family.</text>
</comment>
<dbReference type="GO" id="GO:0016208">
    <property type="term" value="F:AMP binding"/>
    <property type="evidence" value="ECO:0007669"/>
    <property type="project" value="TreeGrafter"/>
</dbReference>
<dbReference type="NCBIfam" id="TIGR01090">
    <property type="entry name" value="apt"/>
    <property type="match status" value="1"/>
</dbReference>
<dbReference type="Pfam" id="PF00156">
    <property type="entry name" value="Pribosyltran"/>
    <property type="match status" value="1"/>
</dbReference>
<dbReference type="FunFam" id="3.40.50.2020:FF:000021">
    <property type="entry name" value="Adenine phosphoribosyltransferase"/>
    <property type="match status" value="1"/>
</dbReference>
<dbReference type="PANTHER" id="PTHR32315">
    <property type="entry name" value="ADENINE PHOSPHORIBOSYLTRANSFERASE"/>
    <property type="match status" value="1"/>
</dbReference>
<evidence type="ECO:0000256" key="7">
    <source>
        <dbReference type="ARBA" id="ARBA00022490"/>
    </source>
</evidence>
<accession>A0A3M0G6G4</accession>
<evidence type="ECO:0000256" key="5">
    <source>
        <dbReference type="ARBA" id="ARBA00008391"/>
    </source>
</evidence>
<dbReference type="HAMAP" id="MF_00004">
    <property type="entry name" value="Aden_phosphoribosyltr"/>
    <property type="match status" value="1"/>
</dbReference>
<dbReference type="NCBIfam" id="NF002634">
    <property type="entry name" value="PRK02304.1-3"/>
    <property type="match status" value="1"/>
</dbReference>
<dbReference type="InterPro" id="IPR000836">
    <property type="entry name" value="PRTase_dom"/>
</dbReference>
<dbReference type="UniPathway" id="UPA00588">
    <property type="reaction ID" value="UER00646"/>
</dbReference>
<protein>
    <recommendedName>
        <fullName evidence="6 11">Adenine phosphoribosyltransferase</fullName>
        <shortName evidence="11">APRT</shortName>
        <ecNumber evidence="6 11">2.4.2.7</ecNumber>
    </recommendedName>
</protein>
<dbReference type="InterPro" id="IPR050054">
    <property type="entry name" value="UPRTase/APRTase"/>
</dbReference>
<organism evidence="13 14">
    <name type="scientific">Dokdonia sinensis</name>
    <dbReference type="NCBI Taxonomy" id="2479847"/>
    <lineage>
        <taxon>Bacteria</taxon>
        <taxon>Pseudomonadati</taxon>
        <taxon>Bacteroidota</taxon>
        <taxon>Flavobacteriia</taxon>
        <taxon>Flavobacteriales</taxon>
        <taxon>Flavobacteriaceae</taxon>
        <taxon>Dokdonia</taxon>
    </lineage>
</organism>
<evidence type="ECO:0000313" key="14">
    <source>
        <dbReference type="Proteomes" id="UP000281985"/>
    </source>
</evidence>
<dbReference type="Gene3D" id="3.40.50.2020">
    <property type="match status" value="1"/>
</dbReference>
<name>A0A3M0G6G4_9FLAO</name>
<dbReference type="InterPro" id="IPR029057">
    <property type="entry name" value="PRTase-like"/>
</dbReference>